<reference evidence="13" key="1">
    <citation type="submission" date="2021-02" db="EMBL/GenBank/DDBJ databases">
        <authorList>
            <person name="Nowell W R."/>
        </authorList>
    </citation>
    <scope>NUCLEOTIDE SEQUENCE</scope>
</reference>
<dbReference type="InterPro" id="IPR036866">
    <property type="entry name" value="RibonucZ/Hydroxyglut_hydro"/>
</dbReference>
<dbReference type="GO" id="GO:0046872">
    <property type="term" value="F:metal ion binding"/>
    <property type="evidence" value="ECO:0007669"/>
    <property type="project" value="UniProtKB-KW"/>
</dbReference>
<evidence type="ECO:0000256" key="11">
    <source>
        <dbReference type="SAM" id="MobiDB-lite"/>
    </source>
</evidence>
<sequence length="791" mass="92109">MEHLSIKLNDLPDEILITILKKLYNVEVLYSLIGVNKRFNTIAHDSTFASYLTLFCKQDDLISPLPDPMLDRFCSQILPSIHYKVKSLKLESTSMERILLTTNYPNLYELGLYDIDLEKATSLFDDTTFIYVNKGQISSLVIDINKNKKQILVFDTGRVVFAHIFTMFINLQYLNFGPSSISYLQLSFGMLLPTVLSSNLLELHVCVLHFSDCLYLLDGRFNQLHTFYVNICSISSHSLTINNEEKLPNLRCFSLYCDMRTFEYDELIVPLLHRMLNLEKLDLHLHNVVRGNGFIDGKYLKENIINYMLQLNKFAFNIRSFESSYNLINLPSNEDIQHTFKEFKNNQIVSCVDYFQKRQCGSCHIYSYPYRMKYYDDITNNFPGGLFKYVQTVELFDDRPFEYEFFRQIAQSFPFMKNLSVINDKPQKNKLYRKSKKVDNQDLSIIEYPHLIRLHLYQAHDDYVEQFLVDTEISSNNTSSTNTLSSTEEPLLPTWQASACARLDKTLSERAPKPIGQLRHLIDSAAQETNVPADFIGAVIYQESRGNINVNTITNPGNFGVGSGFMQVNEYRGAELQQQYPHRFVSLYGIEKEIMLGASYLKQMYDTFADQDWGITFRAYNSGQNVDVLIHESTFETGFEVYASQMRHCTMAQAIDVGRRMNAKYTILWHFSQRYAKIPFLSETKTEDESQKDEKQEQKFDNVCISFDFMRIHLSDLPRACELVPIFESMFYDEWLIMKKKQTRREQEPDYFTKNTRMIESKRKFMSGRTSPSNKNSTQTDTNTSRNIASS</sequence>
<protein>
    <recommendedName>
        <fullName evidence="4">ribonuclease Z</fullName>
        <ecNumber evidence="4">3.1.26.11</ecNumber>
    </recommendedName>
</protein>
<keyword evidence="6" id="KW-0540">Nuclease</keyword>
<evidence type="ECO:0000256" key="9">
    <source>
        <dbReference type="ARBA" id="ARBA00022801"/>
    </source>
</evidence>
<feature type="compositionally biased region" description="Polar residues" evidence="11">
    <location>
        <begin position="768"/>
        <end position="791"/>
    </location>
</feature>
<evidence type="ECO:0000313" key="13">
    <source>
        <dbReference type="EMBL" id="CAF4021997.1"/>
    </source>
</evidence>
<dbReference type="PROSITE" id="PS50181">
    <property type="entry name" value="FBOX"/>
    <property type="match status" value="1"/>
</dbReference>
<dbReference type="SUPFAM" id="SSF56281">
    <property type="entry name" value="Metallo-hydrolase/oxidoreductase"/>
    <property type="match status" value="1"/>
</dbReference>
<dbReference type="SUPFAM" id="SSF81383">
    <property type="entry name" value="F-box domain"/>
    <property type="match status" value="1"/>
</dbReference>
<proteinExistence type="inferred from homology"/>
<dbReference type="AlphaFoldDB" id="A0A819PZ62"/>
<evidence type="ECO:0000259" key="12">
    <source>
        <dbReference type="PROSITE" id="PS50181"/>
    </source>
</evidence>
<dbReference type="InterPro" id="IPR023346">
    <property type="entry name" value="Lysozyme-like_dom_sf"/>
</dbReference>
<keyword evidence="7" id="KW-0479">Metal-binding</keyword>
<evidence type="ECO:0000256" key="6">
    <source>
        <dbReference type="ARBA" id="ARBA00022722"/>
    </source>
</evidence>
<evidence type="ECO:0000313" key="14">
    <source>
        <dbReference type="Proteomes" id="UP000663823"/>
    </source>
</evidence>
<evidence type="ECO:0000256" key="4">
    <source>
        <dbReference type="ARBA" id="ARBA00012477"/>
    </source>
</evidence>
<comment type="catalytic activity">
    <reaction evidence="1">
        <text>Endonucleolytic cleavage of RNA, removing extra 3' nucleotides from tRNA precursor, generating 3' termini of tRNAs. A 3'-hydroxy group is left at the tRNA terminus and a 5'-phosphoryl group is left at the trailer molecule.</text>
        <dbReference type="EC" id="3.1.26.11"/>
    </reaction>
</comment>
<comment type="similarity">
    <text evidence="3">Belongs to the RNase Z family.</text>
</comment>
<evidence type="ECO:0000256" key="1">
    <source>
        <dbReference type="ARBA" id="ARBA00000402"/>
    </source>
</evidence>
<dbReference type="EMBL" id="CAJOAX010007940">
    <property type="protein sequence ID" value="CAF4021997.1"/>
    <property type="molecule type" value="Genomic_DNA"/>
</dbReference>
<dbReference type="InterPro" id="IPR036047">
    <property type="entry name" value="F-box-like_dom_sf"/>
</dbReference>
<dbReference type="Pfam" id="PF01464">
    <property type="entry name" value="SLT"/>
    <property type="match status" value="1"/>
</dbReference>
<feature type="domain" description="F-box" evidence="12">
    <location>
        <begin position="5"/>
        <end position="54"/>
    </location>
</feature>
<dbReference type="EC" id="3.1.26.11" evidence="4"/>
<dbReference type="InterPro" id="IPR008258">
    <property type="entry name" value="Transglycosylase_SLT_dom_1"/>
</dbReference>
<dbReference type="InterPro" id="IPR047151">
    <property type="entry name" value="RNZ2-like"/>
</dbReference>
<gene>
    <name evidence="13" type="ORF">OTI717_LOCUS30150</name>
</gene>
<comment type="caution">
    <text evidence="13">The sequence shown here is derived from an EMBL/GenBank/DDBJ whole genome shotgun (WGS) entry which is preliminary data.</text>
</comment>
<organism evidence="13 14">
    <name type="scientific">Rotaria sordida</name>
    <dbReference type="NCBI Taxonomy" id="392033"/>
    <lineage>
        <taxon>Eukaryota</taxon>
        <taxon>Metazoa</taxon>
        <taxon>Spiralia</taxon>
        <taxon>Gnathifera</taxon>
        <taxon>Rotifera</taxon>
        <taxon>Eurotatoria</taxon>
        <taxon>Bdelloidea</taxon>
        <taxon>Philodinida</taxon>
        <taxon>Philodinidae</taxon>
        <taxon>Rotaria</taxon>
    </lineage>
</organism>
<dbReference type="GO" id="GO:0005739">
    <property type="term" value="C:mitochondrion"/>
    <property type="evidence" value="ECO:0007669"/>
    <property type="project" value="TreeGrafter"/>
</dbReference>
<dbReference type="PANTHER" id="PTHR12553">
    <property type="entry name" value="ZINC PHOSPHODIESTERASE ELAC PROTEIN 2"/>
    <property type="match status" value="1"/>
</dbReference>
<keyword evidence="10" id="KW-0862">Zinc</keyword>
<evidence type="ECO:0000256" key="10">
    <source>
        <dbReference type="ARBA" id="ARBA00022833"/>
    </source>
</evidence>
<evidence type="ECO:0000256" key="7">
    <source>
        <dbReference type="ARBA" id="ARBA00022723"/>
    </source>
</evidence>
<comment type="cofactor">
    <cofactor evidence="2">
        <name>Zn(2+)</name>
        <dbReference type="ChEBI" id="CHEBI:29105"/>
    </cofactor>
</comment>
<evidence type="ECO:0000256" key="5">
    <source>
        <dbReference type="ARBA" id="ARBA00022694"/>
    </source>
</evidence>
<keyword evidence="8" id="KW-0255">Endonuclease</keyword>
<evidence type="ECO:0000256" key="8">
    <source>
        <dbReference type="ARBA" id="ARBA00022759"/>
    </source>
</evidence>
<feature type="region of interest" description="Disordered" evidence="11">
    <location>
        <begin position="759"/>
        <end position="791"/>
    </location>
</feature>
<dbReference type="PANTHER" id="PTHR12553:SF49">
    <property type="entry name" value="ZINC PHOSPHODIESTERASE ELAC PROTEIN 2"/>
    <property type="match status" value="1"/>
</dbReference>
<keyword evidence="9" id="KW-0378">Hydrolase</keyword>
<dbReference type="GO" id="GO:0042781">
    <property type="term" value="F:3'-tRNA processing endoribonuclease activity"/>
    <property type="evidence" value="ECO:0007669"/>
    <property type="project" value="UniProtKB-EC"/>
</dbReference>
<dbReference type="Gene3D" id="3.60.15.10">
    <property type="entry name" value="Ribonuclease Z/Hydroxyacylglutathione hydrolase-like"/>
    <property type="match status" value="1"/>
</dbReference>
<dbReference type="SUPFAM" id="SSF53955">
    <property type="entry name" value="Lysozyme-like"/>
    <property type="match status" value="1"/>
</dbReference>
<evidence type="ECO:0000256" key="3">
    <source>
        <dbReference type="ARBA" id="ARBA00007823"/>
    </source>
</evidence>
<dbReference type="InterPro" id="IPR001810">
    <property type="entry name" value="F-box_dom"/>
</dbReference>
<accession>A0A819PZ62</accession>
<evidence type="ECO:0000256" key="2">
    <source>
        <dbReference type="ARBA" id="ARBA00001947"/>
    </source>
</evidence>
<name>A0A819PZ62_9BILA</name>
<keyword evidence="5" id="KW-0819">tRNA processing</keyword>
<dbReference type="Proteomes" id="UP000663823">
    <property type="component" value="Unassembled WGS sequence"/>
</dbReference>
<dbReference type="GO" id="GO:1990180">
    <property type="term" value="P:mitochondrial tRNA 3'-end processing"/>
    <property type="evidence" value="ECO:0007669"/>
    <property type="project" value="TreeGrafter"/>
</dbReference>